<dbReference type="InterPro" id="IPR015856">
    <property type="entry name" value="ABC_transpr_CbiO/EcfA_su"/>
</dbReference>
<sequence>MLRFRPEALRTAALLAAVFVAFRIAYRVLFDGAGGSGPVLLDPPEVRLPAPFGHVVLFGAVTLDGLWRAVVGAAPIALTILAFGALNAVVDISRLFARGARRGPVRGIARALVIAWATFPGLADAVRSVRLARRLRGERGAASLLVPVFERTVERAVAVAAAMEVRGFAAAHRVEGACERPVEVRGARMSRGGAWALEVDDLVLAPGALALVAGPTGSGKSTLLDGLSGLLSHVDGGDLSGTVLVGGVDRAAVLPRDTAGFVGVVLQNPRLGFAAETVDAEIGFALDVRGVAPVIVAARVAEIAGHVGIAHLLGRGIRALSAGEATLVAIAAALVERPSLLLVDEPLADLDDDARDRVVRLLDRLAHEAGVCVVVAEHRVDAFAGIADEVVSIAAGRAEAVGGELQRTSRGLETVAPLPPLPPRPAEGGGGAALVRVAGLSVAHGDREAVTDASLEVAAGEIVALAGPNGAGKSSLLTAIALPHDRGTVEVAGADVARLDRRRRRRAVVLVPEASDDLLLALTVREECRRADRAAHAPAGATAARFAAFLGLTADSPDATRLLAAHPRDLSAGERRVLALALQLAAGARVLMVDEPTRGLDADACALVGGALGAVAAAGGAVVIATHDGAFASAVADRIVPMVAGRVGGRVGAGGSAGAADTTSRDAPPRRVGAPRPAVAVPAGRAAPRDRAPRPARRIHPLVTALALVLGNLIAAVAFAWPFFTPALPSQAQAAAPFAAIALTPFLLAVLVLVLDDRVRSAKLLAMLGTLTAVGAAVRIASTGVGGVEAVFVLLITAGRVFGARFGFLLGVLVIALSSVLQGGVGPWTPFQMFACAWVGAGAGLLPRLRSTPAEIALLSVYGVIASYVFGLAMNLWFWPFAVGAGTAVSYDGAAPFAQNLTSFLLYSFVTSTAGWDTLRAVTTVIGLVVAGPAVLAALRRTRLTPSAGSRSLRRTSRPPRAPRPGAGRRAPRPDRAPTPVS</sequence>
<keyword evidence="3" id="KW-0547">Nucleotide-binding</keyword>
<dbReference type="InterPro" id="IPR017871">
    <property type="entry name" value="ABC_transporter-like_CS"/>
</dbReference>
<feature type="transmembrane region" description="Helical" evidence="6">
    <location>
        <begin position="808"/>
        <end position="825"/>
    </location>
</feature>
<dbReference type="Gene3D" id="1.10.1760.20">
    <property type="match status" value="1"/>
</dbReference>
<dbReference type="PANTHER" id="PTHR43553">
    <property type="entry name" value="HEAVY METAL TRANSPORTER"/>
    <property type="match status" value="1"/>
</dbReference>
<feature type="transmembrane region" description="Helical" evidence="6">
    <location>
        <begin position="919"/>
        <end position="939"/>
    </location>
</feature>
<feature type="transmembrane region" description="Helical" evidence="6">
    <location>
        <begin position="699"/>
        <end position="724"/>
    </location>
</feature>
<dbReference type="InterPro" id="IPR003593">
    <property type="entry name" value="AAA+_ATPase"/>
</dbReference>
<feature type="domain" description="ABC transporter" evidence="7">
    <location>
        <begin position="182"/>
        <end position="420"/>
    </location>
</feature>
<dbReference type="GO" id="GO:0005524">
    <property type="term" value="F:ATP binding"/>
    <property type="evidence" value="ECO:0007669"/>
    <property type="project" value="UniProtKB-KW"/>
</dbReference>
<evidence type="ECO:0000256" key="4">
    <source>
        <dbReference type="ARBA" id="ARBA00022840"/>
    </source>
</evidence>
<feature type="region of interest" description="Disordered" evidence="5">
    <location>
        <begin position="652"/>
        <end position="693"/>
    </location>
</feature>
<evidence type="ECO:0000259" key="7">
    <source>
        <dbReference type="PROSITE" id="PS50893"/>
    </source>
</evidence>
<dbReference type="SUPFAM" id="SSF52540">
    <property type="entry name" value="P-loop containing nucleoside triphosphate hydrolases"/>
    <property type="match status" value="2"/>
</dbReference>
<name>A0ABY4BYK8_9MICO</name>
<organism evidence="8 9">
    <name type="scientific">Agromyces larvae</name>
    <dbReference type="NCBI Taxonomy" id="2929802"/>
    <lineage>
        <taxon>Bacteria</taxon>
        <taxon>Bacillati</taxon>
        <taxon>Actinomycetota</taxon>
        <taxon>Actinomycetes</taxon>
        <taxon>Micrococcales</taxon>
        <taxon>Microbacteriaceae</taxon>
        <taxon>Agromyces</taxon>
    </lineage>
</organism>
<protein>
    <submittedName>
        <fullName evidence="8">ABC transporter ATP-binding protein</fullName>
    </submittedName>
</protein>
<evidence type="ECO:0000256" key="3">
    <source>
        <dbReference type="ARBA" id="ARBA00022741"/>
    </source>
</evidence>
<accession>A0ABY4BYK8</accession>
<evidence type="ECO:0000256" key="1">
    <source>
        <dbReference type="ARBA" id="ARBA00005417"/>
    </source>
</evidence>
<evidence type="ECO:0000313" key="9">
    <source>
        <dbReference type="Proteomes" id="UP000832097"/>
    </source>
</evidence>
<gene>
    <name evidence="8" type="ORF">MTO99_11460</name>
</gene>
<feature type="transmembrane region" description="Helical" evidence="6">
    <location>
        <begin position="76"/>
        <end position="96"/>
    </location>
</feature>
<dbReference type="Gene3D" id="3.40.50.300">
    <property type="entry name" value="P-loop containing nucleotide triphosphate hydrolases"/>
    <property type="match status" value="2"/>
</dbReference>
<dbReference type="EMBL" id="CP094528">
    <property type="protein sequence ID" value="UOE42808.1"/>
    <property type="molecule type" value="Genomic_DNA"/>
</dbReference>
<feature type="transmembrane region" description="Helical" evidence="6">
    <location>
        <begin position="736"/>
        <end position="755"/>
    </location>
</feature>
<dbReference type="Proteomes" id="UP000832097">
    <property type="component" value="Chromosome"/>
</dbReference>
<keyword evidence="2" id="KW-0813">Transport</keyword>
<evidence type="ECO:0000256" key="6">
    <source>
        <dbReference type="SAM" id="Phobius"/>
    </source>
</evidence>
<feature type="region of interest" description="Disordered" evidence="5">
    <location>
        <begin position="946"/>
        <end position="982"/>
    </location>
</feature>
<feature type="transmembrane region" description="Helical" evidence="6">
    <location>
        <begin position="831"/>
        <end position="849"/>
    </location>
</feature>
<comment type="similarity">
    <text evidence="1">Belongs to the ABC transporter superfamily.</text>
</comment>
<evidence type="ECO:0000256" key="5">
    <source>
        <dbReference type="SAM" id="MobiDB-lite"/>
    </source>
</evidence>
<proteinExistence type="inferred from homology"/>
<feature type="compositionally biased region" description="Low complexity" evidence="5">
    <location>
        <begin position="670"/>
        <end position="686"/>
    </location>
</feature>
<keyword evidence="6" id="KW-0472">Membrane</keyword>
<keyword evidence="4 8" id="KW-0067">ATP-binding</keyword>
<reference evidence="8 9" key="1">
    <citation type="submission" date="2022-03" db="EMBL/GenBank/DDBJ databases">
        <title>Mucilaginibacter sp. isolated from the gut of Protaetia brevitarsis seulensis larvae.</title>
        <authorList>
            <person name="Won M."/>
            <person name="Kim S.-J."/>
            <person name="Kwon S.-W."/>
        </authorList>
    </citation>
    <scope>NUCLEOTIDE SEQUENCE [LARGE SCALE GENOMIC DNA]</scope>
    <source>
        <strain evidence="8 9">CFWR-12</strain>
    </source>
</reference>
<dbReference type="Pfam" id="PF00005">
    <property type="entry name" value="ABC_tran"/>
    <property type="match status" value="2"/>
</dbReference>
<feature type="transmembrane region" description="Helical" evidence="6">
    <location>
        <begin position="856"/>
        <end position="879"/>
    </location>
</feature>
<dbReference type="InterPro" id="IPR027417">
    <property type="entry name" value="P-loop_NTPase"/>
</dbReference>
<dbReference type="InterPro" id="IPR003439">
    <property type="entry name" value="ABC_transporter-like_ATP-bd"/>
</dbReference>
<keyword evidence="9" id="KW-1185">Reference proteome</keyword>
<keyword evidence="6" id="KW-0812">Transmembrane</keyword>
<dbReference type="PROSITE" id="PS50893">
    <property type="entry name" value="ABC_TRANSPORTER_2"/>
    <property type="match status" value="2"/>
</dbReference>
<dbReference type="RefSeq" id="WP_243553739.1">
    <property type="nucleotide sequence ID" value="NZ_CP094528.1"/>
</dbReference>
<dbReference type="InterPro" id="IPR050095">
    <property type="entry name" value="ECF_ABC_transporter_ATP-bd"/>
</dbReference>
<dbReference type="SMART" id="SM00382">
    <property type="entry name" value="AAA"/>
    <property type="match status" value="2"/>
</dbReference>
<feature type="transmembrane region" description="Helical" evidence="6">
    <location>
        <begin position="108"/>
        <end position="126"/>
    </location>
</feature>
<feature type="domain" description="ABC transporter" evidence="7">
    <location>
        <begin position="435"/>
        <end position="669"/>
    </location>
</feature>
<evidence type="ECO:0000256" key="2">
    <source>
        <dbReference type="ARBA" id="ARBA00022448"/>
    </source>
</evidence>
<evidence type="ECO:0000313" key="8">
    <source>
        <dbReference type="EMBL" id="UOE42808.1"/>
    </source>
</evidence>
<keyword evidence="6" id="KW-1133">Transmembrane helix</keyword>
<dbReference type="PROSITE" id="PS00211">
    <property type="entry name" value="ABC_TRANSPORTER_1"/>
    <property type="match status" value="2"/>
</dbReference>
<dbReference type="CDD" id="cd03225">
    <property type="entry name" value="ABC_cobalt_CbiO_domain1"/>
    <property type="match status" value="1"/>
</dbReference>